<keyword evidence="2" id="KW-0732">Signal</keyword>
<keyword evidence="4" id="KW-1185">Reference proteome</keyword>
<feature type="compositionally biased region" description="Polar residues" evidence="1">
    <location>
        <begin position="41"/>
        <end position="59"/>
    </location>
</feature>
<proteinExistence type="predicted"/>
<feature type="chain" id="PRO_5034674123" evidence="2">
    <location>
        <begin position="19"/>
        <end position="226"/>
    </location>
</feature>
<reference evidence="3" key="1">
    <citation type="submission" date="2021-03" db="EMBL/GenBank/DDBJ databases">
        <authorList>
            <person name="Tagirdzhanova G."/>
        </authorList>
    </citation>
    <scope>NUCLEOTIDE SEQUENCE</scope>
</reference>
<comment type="caution">
    <text evidence="3">The sequence shown here is derived from an EMBL/GenBank/DDBJ whole genome shotgun (WGS) entry which is preliminary data.</text>
</comment>
<feature type="region of interest" description="Disordered" evidence="1">
    <location>
        <begin position="41"/>
        <end position="60"/>
    </location>
</feature>
<sequence>MLPTWILIVPALISRLNAVPIFEDLYAEDLKASQPFPRTFSTMETRSTSSPGDNSTDSGLQAWPRGRYRLPLHDNFFLVISASPYTRASAPLSRRVRDFIVEFADNIESECPPPGLSPQQAAQAYYDTDSFTKFEIVESVPGIIASPAPTAILISALNSIAVQIRNFGPPQSLTSSICQRRTGLIRVKYFNIITLDIFQLESNDTGMITLDRRIASLGASKVNFKR</sequence>
<evidence type="ECO:0000313" key="4">
    <source>
        <dbReference type="Proteomes" id="UP000664521"/>
    </source>
</evidence>
<evidence type="ECO:0000256" key="1">
    <source>
        <dbReference type="SAM" id="MobiDB-lite"/>
    </source>
</evidence>
<evidence type="ECO:0000256" key="2">
    <source>
        <dbReference type="SAM" id="SignalP"/>
    </source>
</evidence>
<dbReference type="EMBL" id="CAJPDS010000005">
    <property type="protein sequence ID" value="CAF9907246.1"/>
    <property type="molecule type" value="Genomic_DNA"/>
</dbReference>
<feature type="signal peptide" evidence="2">
    <location>
        <begin position="1"/>
        <end position="18"/>
    </location>
</feature>
<evidence type="ECO:0000313" key="3">
    <source>
        <dbReference type="EMBL" id="CAF9907246.1"/>
    </source>
</evidence>
<protein>
    <submittedName>
        <fullName evidence="3">Uncharacterized protein</fullName>
    </submittedName>
</protein>
<gene>
    <name evidence="3" type="ORF">HETSPECPRED_007080</name>
</gene>
<accession>A0A8H3EIB0</accession>
<organism evidence="3 4">
    <name type="scientific">Heterodermia speciosa</name>
    <dbReference type="NCBI Taxonomy" id="116794"/>
    <lineage>
        <taxon>Eukaryota</taxon>
        <taxon>Fungi</taxon>
        <taxon>Dikarya</taxon>
        <taxon>Ascomycota</taxon>
        <taxon>Pezizomycotina</taxon>
        <taxon>Lecanoromycetes</taxon>
        <taxon>OSLEUM clade</taxon>
        <taxon>Lecanoromycetidae</taxon>
        <taxon>Caliciales</taxon>
        <taxon>Physciaceae</taxon>
        <taxon>Heterodermia</taxon>
    </lineage>
</organism>
<dbReference type="AlphaFoldDB" id="A0A8H3EIB0"/>
<dbReference type="Proteomes" id="UP000664521">
    <property type="component" value="Unassembled WGS sequence"/>
</dbReference>
<name>A0A8H3EIB0_9LECA</name>